<name>H8GQA2_METAL</name>
<evidence type="ECO:0000256" key="3">
    <source>
        <dbReference type="ARBA" id="ARBA00022801"/>
    </source>
</evidence>
<feature type="domain" description="Phosphotyrosine protein phosphatase I" evidence="6">
    <location>
        <begin position="4"/>
        <end position="153"/>
    </location>
</feature>
<protein>
    <recommendedName>
        <fullName evidence="2">protein-tyrosine-phosphatase</fullName>
        <ecNumber evidence="2">3.1.3.48</ecNumber>
    </recommendedName>
</protein>
<dbReference type="Gene3D" id="3.40.50.2300">
    <property type="match status" value="1"/>
</dbReference>
<dbReference type="AlphaFoldDB" id="H8GQA2"/>
<dbReference type="Pfam" id="PF01451">
    <property type="entry name" value="LMWPc"/>
    <property type="match status" value="1"/>
</dbReference>
<evidence type="ECO:0000256" key="2">
    <source>
        <dbReference type="ARBA" id="ARBA00013064"/>
    </source>
</evidence>
<proteinExistence type="inferred from homology"/>
<keyword evidence="4" id="KW-0904">Protein phosphatase</keyword>
<dbReference type="HOGENOM" id="CLU_071415_2_2_6"/>
<dbReference type="InterPro" id="IPR017867">
    <property type="entry name" value="Tyr_phospatase_low_mol_wt"/>
</dbReference>
<accession>H8GQA2</accession>
<dbReference type="FunFam" id="3.40.50.2300:FF:000113">
    <property type="entry name" value="Low molecular weight protein-tyrosine-phosphatase"/>
    <property type="match status" value="1"/>
</dbReference>
<organism evidence="7 8">
    <name type="scientific">Methylomicrobium album BG8</name>
    <dbReference type="NCBI Taxonomy" id="686340"/>
    <lineage>
        <taxon>Bacteria</taxon>
        <taxon>Pseudomonadati</taxon>
        <taxon>Pseudomonadota</taxon>
        <taxon>Gammaproteobacteria</taxon>
        <taxon>Methylococcales</taxon>
        <taxon>Methylococcaceae</taxon>
        <taxon>Methylomicrobium</taxon>
    </lineage>
</organism>
<dbReference type="eggNOG" id="COG0394">
    <property type="taxonomic scope" value="Bacteria"/>
</dbReference>
<evidence type="ECO:0000313" key="7">
    <source>
        <dbReference type="EMBL" id="EIC28561.1"/>
    </source>
</evidence>
<evidence type="ECO:0000256" key="5">
    <source>
        <dbReference type="PIRSR" id="PIRSR617867-1"/>
    </source>
</evidence>
<evidence type="ECO:0000256" key="1">
    <source>
        <dbReference type="ARBA" id="ARBA00011063"/>
    </source>
</evidence>
<reference evidence="7 8" key="1">
    <citation type="journal article" date="2013" name="Genome Announc.">
        <title>Genome Sequence of the Obligate Gammaproteobacterial Methanotroph Methylomicrobium album Strain BG8.</title>
        <authorList>
            <person name="Kits K.D."/>
            <person name="Kalyuzhnaya M.G."/>
            <person name="Klotz M.G."/>
            <person name="Jetten M.S."/>
            <person name="Op den Camp H.J."/>
            <person name="Vuilleumier S."/>
            <person name="Bringel F."/>
            <person name="Dispirito A.A."/>
            <person name="Murrell J.C."/>
            <person name="Bruce D."/>
            <person name="Cheng J.F."/>
            <person name="Copeland A."/>
            <person name="Goodwin L."/>
            <person name="Hauser L."/>
            <person name="Lajus A."/>
            <person name="Land M.L."/>
            <person name="Lapidus A."/>
            <person name="Lucas S."/>
            <person name="Medigue C."/>
            <person name="Pitluck S."/>
            <person name="Woyke T."/>
            <person name="Zeytun A."/>
            <person name="Stein L.Y."/>
        </authorList>
    </citation>
    <scope>NUCLEOTIDE SEQUENCE [LARGE SCALE GENOMIC DNA]</scope>
    <source>
        <strain evidence="7 8">BG8</strain>
    </source>
</reference>
<dbReference type="InterPro" id="IPR036196">
    <property type="entry name" value="Ptyr_pPase_sf"/>
</dbReference>
<feature type="active site" description="Nucleophile" evidence="5">
    <location>
        <position position="10"/>
    </location>
</feature>
<dbReference type="InterPro" id="IPR023485">
    <property type="entry name" value="Ptyr_pPase"/>
</dbReference>
<dbReference type="PRINTS" id="PR00719">
    <property type="entry name" value="LMWPTPASE"/>
</dbReference>
<evidence type="ECO:0000313" key="8">
    <source>
        <dbReference type="Proteomes" id="UP000005090"/>
    </source>
</evidence>
<gene>
    <name evidence="7" type="ORF">Metal_0727</name>
</gene>
<dbReference type="InterPro" id="IPR050438">
    <property type="entry name" value="LMW_PTPase"/>
</dbReference>
<keyword evidence="3" id="KW-0378">Hydrolase</keyword>
<comment type="similarity">
    <text evidence="1">Belongs to the low molecular weight phosphotyrosine protein phosphatase family.</text>
</comment>
<dbReference type="STRING" id="686340.Metal_0727"/>
<dbReference type="Proteomes" id="UP000005090">
    <property type="component" value="Chromosome"/>
</dbReference>
<dbReference type="EC" id="3.1.3.48" evidence="2"/>
<feature type="active site" description="Proton donor" evidence="5">
    <location>
        <position position="127"/>
    </location>
</feature>
<dbReference type="EMBL" id="CM001475">
    <property type="protein sequence ID" value="EIC28561.1"/>
    <property type="molecule type" value="Genomic_DNA"/>
</dbReference>
<evidence type="ECO:0000259" key="6">
    <source>
        <dbReference type="SMART" id="SM00226"/>
    </source>
</evidence>
<dbReference type="PANTHER" id="PTHR11717:SF7">
    <property type="entry name" value="LOW MOLECULAR WEIGHT PHOSPHOTYROSINE PROTEIN PHOSPHATASE"/>
    <property type="match status" value="1"/>
</dbReference>
<sequence length="165" mass="18462">MQKVKVLFVCMGNICRSPTAEGVFTKLVHERDLAHHFSIDSAGTHAYHVGDAPDRRAEKAAGERGVDISHLRARKFVLGDFEDFEYILAMDGDNYAILSSACPTPHRHKINYFLDYAPHLGTREVPDPYYGGAYGFERVLDMVEAASEGFLNELLETGKIKSNKQ</sequence>
<dbReference type="CDD" id="cd16343">
    <property type="entry name" value="LMWPTP"/>
    <property type="match status" value="1"/>
</dbReference>
<dbReference type="SMART" id="SM00226">
    <property type="entry name" value="LMWPc"/>
    <property type="match status" value="1"/>
</dbReference>
<dbReference type="PANTHER" id="PTHR11717">
    <property type="entry name" value="LOW MOLECULAR WEIGHT PROTEIN TYROSINE PHOSPHATASE"/>
    <property type="match status" value="1"/>
</dbReference>
<dbReference type="GO" id="GO:0004725">
    <property type="term" value="F:protein tyrosine phosphatase activity"/>
    <property type="evidence" value="ECO:0007669"/>
    <property type="project" value="UniProtKB-EC"/>
</dbReference>
<dbReference type="SUPFAM" id="SSF52788">
    <property type="entry name" value="Phosphotyrosine protein phosphatases I"/>
    <property type="match status" value="1"/>
</dbReference>
<feature type="active site" evidence="5">
    <location>
        <position position="16"/>
    </location>
</feature>
<keyword evidence="8" id="KW-1185">Reference proteome</keyword>
<evidence type="ECO:0000256" key="4">
    <source>
        <dbReference type="ARBA" id="ARBA00022912"/>
    </source>
</evidence>
<dbReference type="RefSeq" id="WP_005369695.1">
    <property type="nucleotide sequence ID" value="NZ_CM001475.1"/>
</dbReference>